<sequence length="78" mass="8690">MSDDDAFALLRLLHEEDGQSIHRVAKRMHLGLSELQRLLAALGDDPRFDGLDLVERREDGERVLLWLTPKGRALGGGA</sequence>
<keyword evidence="2" id="KW-1185">Reference proteome</keyword>
<dbReference type="EMBL" id="BAABKY010000004">
    <property type="protein sequence ID" value="GAA5080448.1"/>
    <property type="molecule type" value="Genomic_DNA"/>
</dbReference>
<dbReference type="InterPro" id="IPR036388">
    <property type="entry name" value="WH-like_DNA-bd_sf"/>
</dbReference>
<dbReference type="Proteomes" id="UP001501083">
    <property type="component" value="Unassembled WGS sequence"/>
</dbReference>
<dbReference type="SUPFAM" id="SSF46785">
    <property type="entry name" value="Winged helix' DNA-binding domain"/>
    <property type="match status" value="1"/>
</dbReference>
<accession>A0ABP9LP60</accession>
<dbReference type="Gene3D" id="1.10.10.10">
    <property type="entry name" value="Winged helix-like DNA-binding domain superfamily/Winged helix DNA-binding domain"/>
    <property type="match status" value="1"/>
</dbReference>
<evidence type="ECO:0000313" key="2">
    <source>
        <dbReference type="Proteomes" id="UP001501083"/>
    </source>
</evidence>
<protein>
    <recommendedName>
        <fullName evidence="3">ArsR family transcriptional regulator</fullName>
    </recommendedName>
</protein>
<name>A0ABP9LP60_9GAMM</name>
<evidence type="ECO:0008006" key="3">
    <source>
        <dbReference type="Google" id="ProtNLM"/>
    </source>
</evidence>
<evidence type="ECO:0000313" key="1">
    <source>
        <dbReference type="EMBL" id="GAA5080448.1"/>
    </source>
</evidence>
<organism evidence="1 2">
    <name type="scientific">Lysobacter panacisoli</name>
    <dbReference type="NCBI Taxonomy" id="1255263"/>
    <lineage>
        <taxon>Bacteria</taxon>
        <taxon>Pseudomonadati</taxon>
        <taxon>Pseudomonadota</taxon>
        <taxon>Gammaproteobacteria</taxon>
        <taxon>Lysobacterales</taxon>
        <taxon>Lysobacteraceae</taxon>
        <taxon>Lysobacter</taxon>
    </lineage>
</organism>
<dbReference type="InterPro" id="IPR036390">
    <property type="entry name" value="WH_DNA-bd_sf"/>
</dbReference>
<proteinExistence type="predicted"/>
<reference evidence="2" key="1">
    <citation type="journal article" date="2019" name="Int. J. Syst. Evol. Microbiol.">
        <title>The Global Catalogue of Microorganisms (GCM) 10K type strain sequencing project: providing services to taxonomists for standard genome sequencing and annotation.</title>
        <authorList>
            <consortium name="The Broad Institute Genomics Platform"/>
            <consortium name="The Broad Institute Genome Sequencing Center for Infectious Disease"/>
            <person name="Wu L."/>
            <person name="Ma J."/>
        </authorList>
    </citation>
    <scope>NUCLEOTIDE SEQUENCE [LARGE SCALE GENOMIC DNA]</scope>
    <source>
        <strain evidence="2">JCM 19212</strain>
    </source>
</reference>
<dbReference type="RefSeq" id="WP_158982215.1">
    <property type="nucleotide sequence ID" value="NZ_BAABKY010000004.1"/>
</dbReference>
<comment type="caution">
    <text evidence="1">The sequence shown here is derived from an EMBL/GenBank/DDBJ whole genome shotgun (WGS) entry which is preliminary data.</text>
</comment>
<gene>
    <name evidence="1" type="ORF">GCM10025759_29650</name>
</gene>